<dbReference type="AlphaFoldDB" id="A0A840UUM5"/>
<evidence type="ECO:0000313" key="1">
    <source>
        <dbReference type="EMBL" id="MBB5348536.1"/>
    </source>
</evidence>
<accession>A0A840UUM5</accession>
<gene>
    <name evidence="1" type="ORF">HNQ81_002272</name>
</gene>
<dbReference type="EMBL" id="JACHEO010000012">
    <property type="protein sequence ID" value="MBB5348536.1"/>
    <property type="molecule type" value="Genomic_DNA"/>
</dbReference>
<proteinExistence type="predicted"/>
<comment type="caution">
    <text evidence="1">The sequence shown here is derived from an EMBL/GenBank/DDBJ whole genome shotgun (WGS) entry which is preliminary data.</text>
</comment>
<evidence type="ECO:0000313" key="2">
    <source>
        <dbReference type="Proteomes" id="UP000539642"/>
    </source>
</evidence>
<keyword evidence="1" id="KW-0670">Pyruvate</keyword>
<sequence>MTNAKDEMLWMSGNEAVALGAFFAGARALAT</sequence>
<protein>
    <submittedName>
        <fullName evidence="1">Pyruvate/2-oxoacid:ferredoxin oxidoreductase alpha subunit</fullName>
    </submittedName>
</protein>
<keyword evidence="2" id="KW-1185">Reference proteome</keyword>
<dbReference type="Proteomes" id="UP000539642">
    <property type="component" value="Unassembled WGS sequence"/>
</dbReference>
<name>A0A840UUM5_9BACT</name>
<reference evidence="1 2" key="1">
    <citation type="submission" date="2020-08" db="EMBL/GenBank/DDBJ databases">
        <title>Genomic Encyclopedia of Type Strains, Phase IV (KMG-IV): sequencing the most valuable type-strain genomes for metagenomic binning, comparative biology and taxonomic classification.</title>
        <authorList>
            <person name="Goeker M."/>
        </authorList>
    </citation>
    <scope>NUCLEOTIDE SEQUENCE [LARGE SCALE GENOMIC DNA]</scope>
    <source>
        <strain evidence="1 2">DSM 28570</strain>
    </source>
</reference>
<organism evidence="1 2">
    <name type="scientific">Desulfoprunum benzoelyticum</name>
    <dbReference type="NCBI Taxonomy" id="1506996"/>
    <lineage>
        <taxon>Bacteria</taxon>
        <taxon>Pseudomonadati</taxon>
        <taxon>Thermodesulfobacteriota</taxon>
        <taxon>Desulfobulbia</taxon>
        <taxon>Desulfobulbales</taxon>
        <taxon>Desulfobulbaceae</taxon>
        <taxon>Desulfoprunum</taxon>
    </lineage>
</organism>